<dbReference type="EMBL" id="CP109495">
    <property type="protein sequence ID" value="WUX55111.1"/>
    <property type="molecule type" value="Genomic_DNA"/>
</dbReference>
<dbReference type="Pfam" id="PF01553">
    <property type="entry name" value="Acyltransferase"/>
    <property type="match status" value="1"/>
</dbReference>
<dbReference type="GO" id="GO:0016746">
    <property type="term" value="F:acyltransferase activity"/>
    <property type="evidence" value="ECO:0007669"/>
    <property type="project" value="UniProtKB-KW"/>
</dbReference>
<evidence type="ECO:0000313" key="6">
    <source>
        <dbReference type="Proteomes" id="UP001432209"/>
    </source>
</evidence>
<gene>
    <name evidence="5" type="ORF">OG442_28285</name>
</gene>
<name>A0ABZ2AAA2_STRNV</name>
<evidence type="ECO:0000259" key="4">
    <source>
        <dbReference type="SMART" id="SM00563"/>
    </source>
</evidence>
<proteinExistence type="predicted"/>
<dbReference type="RefSeq" id="WP_329078777.1">
    <property type="nucleotide sequence ID" value="NZ_CP109421.1"/>
</dbReference>
<feature type="region of interest" description="Disordered" evidence="3">
    <location>
        <begin position="213"/>
        <end position="245"/>
    </location>
</feature>
<sequence>MLSRTAAALVPLFGRLTVTLDGDAELAPGSIVAANHTSLSDPAIVLAALRRVGVEPVVMAAAGLWRVPLLGRALTRGGHVPVHRADPRAARCLEDAAAALARGRLVLIYGEGGIPDFESATETPPHRFRSGLARLAAATGAPVVPLGQAGARRLMSGGGPRQFANLASAPLRRPGLRVHIGAPVRLTGGLPTATAQARRAVTAAWLTATGRAEEPSGGVLPALPGSRALARTHRRDISRSPAGAP</sequence>
<feature type="domain" description="Phospholipid/glycerol acyltransferase" evidence="4">
    <location>
        <begin position="30"/>
        <end position="151"/>
    </location>
</feature>
<evidence type="ECO:0000256" key="2">
    <source>
        <dbReference type="ARBA" id="ARBA00023315"/>
    </source>
</evidence>
<evidence type="ECO:0000256" key="1">
    <source>
        <dbReference type="ARBA" id="ARBA00022679"/>
    </source>
</evidence>
<dbReference type="Proteomes" id="UP001432209">
    <property type="component" value="Chromosome"/>
</dbReference>
<evidence type="ECO:0000313" key="5">
    <source>
        <dbReference type="EMBL" id="WUX55111.1"/>
    </source>
</evidence>
<protein>
    <submittedName>
        <fullName evidence="5">1-acyl-sn-glycerol-3-phosphate acyltransferase</fullName>
    </submittedName>
</protein>
<evidence type="ECO:0000256" key="3">
    <source>
        <dbReference type="SAM" id="MobiDB-lite"/>
    </source>
</evidence>
<organism evidence="5 6">
    <name type="scientific">Streptomyces niveus</name>
    <name type="common">Streptomyces spheroides</name>
    <dbReference type="NCBI Taxonomy" id="193462"/>
    <lineage>
        <taxon>Bacteria</taxon>
        <taxon>Bacillati</taxon>
        <taxon>Actinomycetota</taxon>
        <taxon>Actinomycetes</taxon>
        <taxon>Kitasatosporales</taxon>
        <taxon>Streptomycetaceae</taxon>
        <taxon>Streptomyces</taxon>
    </lineage>
</organism>
<dbReference type="InterPro" id="IPR002123">
    <property type="entry name" value="Plipid/glycerol_acylTrfase"/>
</dbReference>
<reference evidence="5" key="1">
    <citation type="submission" date="2022-10" db="EMBL/GenBank/DDBJ databases">
        <title>The complete genomes of actinobacterial strains from the NBC collection.</title>
        <authorList>
            <person name="Joergensen T.S."/>
            <person name="Alvarez Arevalo M."/>
            <person name="Sterndorff E.B."/>
            <person name="Faurdal D."/>
            <person name="Vuksanovic O."/>
            <person name="Mourched A.-S."/>
            <person name="Charusanti P."/>
            <person name="Shaw S."/>
            <person name="Blin K."/>
            <person name="Weber T."/>
        </authorList>
    </citation>
    <scope>NUCLEOTIDE SEQUENCE</scope>
    <source>
        <strain evidence="5">NBC_01432</strain>
    </source>
</reference>
<dbReference type="SUPFAM" id="SSF69593">
    <property type="entry name" value="Glycerol-3-phosphate (1)-acyltransferase"/>
    <property type="match status" value="1"/>
</dbReference>
<dbReference type="CDD" id="cd07989">
    <property type="entry name" value="LPLAT_AGPAT-like"/>
    <property type="match status" value="1"/>
</dbReference>
<accession>A0ABZ2AAA2</accession>
<dbReference type="PANTHER" id="PTHR10434">
    <property type="entry name" value="1-ACYL-SN-GLYCEROL-3-PHOSPHATE ACYLTRANSFERASE"/>
    <property type="match status" value="1"/>
</dbReference>
<keyword evidence="2 5" id="KW-0012">Acyltransferase</keyword>
<keyword evidence="1" id="KW-0808">Transferase</keyword>
<dbReference type="SMART" id="SM00563">
    <property type="entry name" value="PlsC"/>
    <property type="match status" value="1"/>
</dbReference>
<keyword evidence="6" id="KW-1185">Reference proteome</keyword>
<dbReference type="PANTHER" id="PTHR10434:SF11">
    <property type="entry name" value="1-ACYL-SN-GLYCEROL-3-PHOSPHATE ACYLTRANSFERASE"/>
    <property type="match status" value="1"/>
</dbReference>